<comment type="caution">
    <text evidence="1">The sequence shown here is derived from an EMBL/GenBank/DDBJ whole genome shotgun (WGS) entry which is preliminary data.</text>
</comment>
<dbReference type="EMBL" id="NWVD01000009">
    <property type="protein sequence ID" value="PCG07952.1"/>
    <property type="molecule type" value="Genomic_DNA"/>
</dbReference>
<sequence>MVSTDTNPNDASTLALGALGWTLGDDDRAARLVSLTGLTPGDLRARLGEPAVLAAVLAFLEAHEPDLVACAEATGTTPARLVAARAALERAA</sequence>
<dbReference type="Proteomes" id="UP000218784">
    <property type="component" value="Unassembled WGS sequence"/>
</dbReference>
<gene>
    <name evidence="1" type="ORF">COA17_15810</name>
</gene>
<dbReference type="InterPro" id="IPR021955">
    <property type="entry name" value="DUF3572"/>
</dbReference>
<keyword evidence="2" id="KW-1185">Reference proteome</keyword>
<evidence type="ECO:0000313" key="1">
    <source>
        <dbReference type="EMBL" id="PCG07952.1"/>
    </source>
</evidence>
<reference evidence="1 2" key="1">
    <citation type="submission" date="2017-09" db="EMBL/GenBank/DDBJ databases">
        <title>Sphingomonas ginsenosidimutans KACC 14949, whole genome shotgun sequence.</title>
        <authorList>
            <person name="Feng G."/>
            <person name="Zhu H."/>
        </authorList>
    </citation>
    <scope>NUCLEOTIDE SEQUENCE [LARGE SCALE GENOMIC DNA]</scope>
    <source>
        <strain evidence="1 2">KACC 14949</strain>
    </source>
</reference>
<evidence type="ECO:0000313" key="2">
    <source>
        <dbReference type="Proteomes" id="UP000218784"/>
    </source>
</evidence>
<accession>A0A2A4HSR3</accession>
<dbReference type="AlphaFoldDB" id="A0A2A4HSR3"/>
<name>A0A2A4HSR3_9SPHN</name>
<protein>
    <submittedName>
        <fullName evidence="1">DUF3572 domain-containing protein</fullName>
    </submittedName>
</protein>
<dbReference type="RefSeq" id="WP_066487213.1">
    <property type="nucleotide sequence ID" value="NZ_JAIEOT010000091.1"/>
</dbReference>
<proteinExistence type="predicted"/>
<dbReference type="Pfam" id="PF12096">
    <property type="entry name" value="DUF3572"/>
    <property type="match status" value="1"/>
</dbReference>
<organism evidence="1 2">
    <name type="scientific">Sphingomonas ginsenosidimutans</name>
    <dbReference type="NCBI Taxonomy" id="862134"/>
    <lineage>
        <taxon>Bacteria</taxon>
        <taxon>Pseudomonadati</taxon>
        <taxon>Pseudomonadota</taxon>
        <taxon>Alphaproteobacteria</taxon>
        <taxon>Sphingomonadales</taxon>
        <taxon>Sphingomonadaceae</taxon>
        <taxon>Sphingomonas</taxon>
    </lineage>
</organism>